<evidence type="ECO:0000256" key="4">
    <source>
        <dbReference type="ARBA" id="ARBA00022692"/>
    </source>
</evidence>
<dbReference type="AlphaFoldDB" id="A0A0K8NVE7"/>
<keyword evidence="2" id="KW-0813">Transport</keyword>
<keyword evidence="11" id="KW-1185">Reference proteome</keyword>
<dbReference type="InterPro" id="IPR052157">
    <property type="entry name" value="BCAA_transport_permease"/>
</dbReference>
<dbReference type="Pfam" id="PF02653">
    <property type="entry name" value="BPD_transp_2"/>
    <property type="match status" value="1"/>
</dbReference>
<keyword evidence="5" id="KW-0029">Amino-acid transport</keyword>
<evidence type="ECO:0000313" key="11">
    <source>
        <dbReference type="Proteomes" id="UP000037660"/>
    </source>
</evidence>
<comment type="caution">
    <text evidence="10">The sequence shown here is derived from an EMBL/GenBank/DDBJ whole genome shotgun (WGS) entry which is preliminary data.</text>
</comment>
<sequence length="309" mass="31745">MPEFLQRTLDGLLEAGPYALVGLGLTLGFGTLRRVNLAYGAGAMLGAYVASWLYVRQGVPVAAALAALVLVTALAGLYVELLCFAGGRRPPGSATRGVTPGLGADGREVVALAASFAVWMQLEQLAVLLLPRHLNPLPALAVTGEWALGPFFLRPDRLLQWGLALALAGAIGWALQHTRGGLAWRAVSDQHAAAHLVGLAVPRLQRIAFVASCALGGLAAAAVLALEGQVTPMFGMWMLVKGLVAAMIGGLGSVRGLLAGAAVLGVVEAHAQAAFGALGRDATAWALLLAVLVWRGSRRSVPSAGLAHA</sequence>
<protein>
    <submittedName>
        <fullName evidence="10">High-affinity branched-chain amino acid transport system permease protein LivH</fullName>
    </submittedName>
</protein>
<evidence type="ECO:0000256" key="8">
    <source>
        <dbReference type="ARBA" id="ARBA00037998"/>
    </source>
</evidence>
<reference evidence="11" key="1">
    <citation type="submission" date="2015-07" db="EMBL/GenBank/DDBJ databases">
        <title>Discovery of a poly(ethylene terephthalate assimilation.</title>
        <authorList>
            <person name="Yoshida S."/>
            <person name="Hiraga K."/>
            <person name="Takehana T."/>
            <person name="Taniguchi I."/>
            <person name="Yamaji H."/>
            <person name="Maeda Y."/>
            <person name="Toyohara K."/>
            <person name="Miyamoto K."/>
            <person name="Kimura Y."/>
            <person name="Oda K."/>
        </authorList>
    </citation>
    <scope>NUCLEOTIDE SEQUENCE [LARGE SCALE GENOMIC DNA]</scope>
    <source>
        <strain evidence="11">NBRC 110686 / TISTR 2288 / 201-F6</strain>
    </source>
</reference>
<keyword evidence="3" id="KW-1003">Cell membrane</keyword>
<comment type="similarity">
    <text evidence="8">Belongs to the binding-protein-dependent transport system permease family. LivHM subfamily.</text>
</comment>
<evidence type="ECO:0000256" key="5">
    <source>
        <dbReference type="ARBA" id="ARBA00022970"/>
    </source>
</evidence>
<proteinExistence type="inferred from homology"/>
<dbReference type="InterPro" id="IPR001851">
    <property type="entry name" value="ABC_transp_permease"/>
</dbReference>
<feature type="transmembrane region" description="Helical" evidence="9">
    <location>
        <begin position="61"/>
        <end position="79"/>
    </location>
</feature>
<dbReference type="GO" id="GO:0022857">
    <property type="term" value="F:transmembrane transporter activity"/>
    <property type="evidence" value="ECO:0007669"/>
    <property type="project" value="InterPro"/>
</dbReference>
<dbReference type="GO" id="GO:0006865">
    <property type="term" value="P:amino acid transport"/>
    <property type="evidence" value="ECO:0007669"/>
    <property type="project" value="UniProtKB-KW"/>
</dbReference>
<evidence type="ECO:0000256" key="6">
    <source>
        <dbReference type="ARBA" id="ARBA00022989"/>
    </source>
</evidence>
<evidence type="ECO:0000256" key="9">
    <source>
        <dbReference type="SAM" id="Phobius"/>
    </source>
</evidence>
<evidence type="ECO:0000313" key="10">
    <source>
        <dbReference type="EMBL" id="GAP34367.1"/>
    </source>
</evidence>
<dbReference type="RefSeq" id="WP_054018502.1">
    <property type="nucleotide sequence ID" value="NZ_BBYR01000007.1"/>
</dbReference>
<reference evidence="10 11" key="2">
    <citation type="journal article" date="2016" name="Science">
        <title>A bacterium that degrades and assimilates poly(ethylene terephthalate).</title>
        <authorList>
            <person name="Yoshida S."/>
            <person name="Hiraga K."/>
            <person name="Takehana T."/>
            <person name="Taniguchi I."/>
            <person name="Yamaji H."/>
            <person name="Maeda Y."/>
            <person name="Toyohara K."/>
            <person name="Miyamoto K."/>
            <person name="Kimura Y."/>
            <person name="Oda K."/>
        </authorList>
    </citation>
    <scope>NUCLEOTIDE SEQUENCE [LARGE SCALE GENOMIC DNA]</scope>
    <source>
        <strain evidence="11">NBRC 110686 / TISTR 2288 / 201-F6</strain>
    </source>
</reference>
<feature type="transmembrane region" description="Helical" evidence="9">
    <location>
        <begin position="238"/>
        <end position="267"/>
    </location>
</feature>
<evidence type="ECO:0000256" key="1">
    <source>
        <dbReference type="ARBA" id="ARBA00004651"/>
    </source>
</evidence>
<accession>A0A0K8NVE7</accession>
<dbReference type="OrthoDB" id="8909200at2"/>
<evidence type="ECO:0000256" key="2">
    <source>
        <dbReference type="ARBA" id="ARBA00022448"/>
    </source>
</evidence>
<dbReference type="CDD" id="cd06582">
    <property type="entry name" value="TM_PBP1_LivH_like"/>
    <property type="match status" value="1"/>
</dbReference>
<name>A0A0K8NVE7_PISS1</name>
<evidence type="ECO:0000256" key="7">
    <source>
        <dbReference type="ARBA" id="ARBA00023136"/>
    </source>
</evidence>
<dbReference type="STRING" id="1547922.ISF6_4542"/>
<keyword evidence="7 9" id="KW-0472">Membrane</keyword>
<dbReference type="Proteomes" id="UP000037660">
    <property type="component" value="Unassembled WGS sequence"/>
</dbReference>
<keyword evidence="6 9" id="KW-1133">Transmembrane helix</keyword>
<dbReference type="GO" id="GO:0005886">
    <property type="term" value="C:plasma membrane"/>
    <property type="evidence" value="ECO:0007669"/>
    <property type="project" value="UniProtKB-SubCell"/>
</dbReference>
<feature type="transmembrane region" description="Helical" evidence="9">
    <location>
        <begin position="207"/>
        <end position="226"/>
    </location>
</feature>
<dbReference type="PANTHER" id="PTHR11795">
    <property type="entry name" value="BRANCHED-CHAIN AMINO ACID TRANSPORT SYSTEM PERMEASE PROTEIN LIVH"/>
    <property type="match status" value="1"/>
</dbReference>
<gene>
    <name evidence="10" type="ORF">ISF6_4542</name>
</gene>
<comment type="subcellular location">
    <subcellularLocation>
        <location evidence="1">Cell membrane</location>
        <topology evidence="1">Multi-pass membrane protein</topology>
    </subcellularLocation>
</comment>
<feature type="transmembrane region" description="Helical" evidence="9">
    <location>
        <begin position="37"/>
        <end position="55"/>
    </location>
</feature>
<feature type="transmembrane region" description="Helical" evidence="9">
    <location>
        <begin position="12"/>
        <end position="30"/>
    </location>
</feature>
<dbReference type="PANTHER" id="PTHR11795:SF445">
    <property type="entry name" value="AMINO ACID ABC TRANSPORTER PERMEASE PROTEIN"/>
    <property type="match status" value="1"/>
</dbReference>
<keyword evidence="4 9" id="KW-0812">Transmembrane</keyword>
<dbReference type="EMBL" id="BBYR01000007">
    <property type="protein sequence ID" value="GAP34367.1"/>
    <property type="molecule type" value="Genomic_DNA"/>
</dbReference>
<evidence type="ECO:0000256" key="3">
    <source>
        <dbReference type="ARBA" id="ARBA00022475"/>
    </source>
</evidence>
<organism evidence="10 11">
    <name type="scientific">Piscinibacter sakaiensis</name>
    <name type="common">Ideonella sakaiensis</name>
    <dbReference type="NCBI Taxonomy" id="1547922"/>
    <lineage>
        <taxon>Bacteria</taxon>
        <taxon>Pseudomonadati</taxon>
        <taxon>Pseudomonadota</taxon>
        <taxon>Betaproteobacteria</taxon>
        <taxon>Burkholderiales</taxon>
        <taxon>Sphaerotilaceae</taxon>
        <taxon>Piscinibacter</taxon>
    </lineage>
</organism>